<sequence length="101" mass="11212">MPISWPEAGAPGARAALSTADISPDISSSSLPSYPSSDASDFSDDQSALIQEEWDESMRQIEGVISLLILPFFGKWYGRKVAFWAYDRYQAVGFTRHFFGL</sequence>
<keyword evidence="3" id="KW-1185">Reference proteome</keyword>
<feature type="compositionally biased region" description="Low complexity" evidence="1">
    <location>
        <begin position="24"/>
        <end position="40"/>
    </location>
</feature>
<dbReference type="RefSeq" id="XP_069206921.1">
    <property type="nucleotide sequence ID" value="XM_069354850.1"/>
</dbReference>
<feature type="region of interest" description="Disordered" evidence="1">
    <location>
        <begin position="24"/>
        <end position="45"/>
    </location>
</feature>
<dbReference type="Proteomes" id="UP001565368">
    <property type="component" value="Unassembled WGS sequence"/>
</dbReference>
<dbReference type="EMBL" id="JBBXJM010000005">
    <property type="protein sequence ID" value="KAL1406977.1"/>
    <property type="molecule type" value="Genomic_DNA"/>
</dbReference>
<organism evidence="2 3">
    <name type="scientific">Vanrija albida</name>
    <dbReference type="NCBI Taxonomy" id="181172"/>
    <lineage>
        <taxon>Eukaryota</taxon>
        <taxon>Fungi</taxon>
        <taxon>Dikarya</taxon>
        <taxon>Basidiomycota</taxon>
        <taxon>Agaricomycotina</taxon>
        <taxon>Tremellomycetes</taxon>
        <taxon>Trichosporonales</taxon>
        <taxon>Trichosporonaceae</taxon>
        <taxon>Vanrija</taxon>
    </lineage>
</organism>
<dbReference type="PANTHER" id="PTHR28230">
    <property type="entry name" value="CHROMOSOME 1, WHOLE GENOME SHOTGUN SEQUENCE"/>
    <property type="match status" value="1"/>
</dbReference>
<evidence type="ECO:0000313" key="3">
    <source>
        <dbReference type="Proteomes" id="UP001565368"/>
    </source>
</evidence>
<dbReference type="InterPro" id="IPR037652">
    <property type="entry name" value="Mim2"/>
</dbReference>
<proteinExistence type="predicted"/>
<dbReference type="Pfam" id="PF19117">
    <property type="entry name" value="Mim2"/>
    <property type="match status" value="1"/>
</dbReference>
<accession>A0ABR3PWZ0</accession>
<dbReference type="GeneID" id="95987433"/>
<evidence type="ECO:0000256" key="1">
    <source>
        <dbReference type="SAM" id="MobiDB-lite"/>
    </source>
</evidence>
<reference evidence="2 3" key="1">
    <citation type="submission" date="2023-08" db="EMBL/GenBank/DDBJ databases">
        <title>Annotated Genome Sequence of Vanrija albida AlHP1.</title>
        <authorList>
            <person name="Herzog R."/>
        </authorList>
    </citation>
    <scope>NUCLEOTIDE SEQUENCE [LARGE SCALE GENOMIC DNA]</scope>
    <source>
        <strain evidence="2 3">AlHP1</strain>
    </source>
</reference>
<name>A0ABR3PWZ0_9TREE</name>
<dbReference type="PANTHER" id="PTHR28230:SF1">
    <property type="entry name" value="MITOCHONDRIAL IMPORT PROTEIN 2"/>
    <property type="match status" value="1"/>
</dbReference>
<gene>
    <name evidence="2" type="ORF">Q8F55_006390</name>
</gene>
<evidence type="ECO:0000313" key="2">
    <source>
        <dbReference type="EMBL" id="KAL1406977.1"/>
    </source>
</evidence>
<protein>
    <submittedName>
        <fullName evidence="2">Uncharacterized protein</fullName>
    </submittedName>
</protein>
<comment type="caution">
    <text evidence="2">The sequence shown here is derived from an EMBL/GenBank/DDBJ whole genome shotgun (WGS) entry which is preliminary data.</text>
</comment>